<accession>A0A4P6ZL20</accession>
<evidence type="ECO:0000313" key="1">
    <source>
        <dbReference type="EMBL" id="QBP18348.1"/>
    </source>
</evidence>
<keyword evidence="2" id="KW-1185">Reference proteome</keyword>
<proteinExistence type="predicted"/>
<dbReference type="KEGG" id="lji:ELX58_04180"/>
<dbReference type="EMBL" id="CP034726">
    <property type="protein sequence ID" value="QBP18348.1"/>
    <property type="molecule type" value="Genomic_DNA"/>
</dbReference>
<dbReference type="AlphaFoldDB" id="A0A4P6ZL20"/>
<gene>
    <name evidence="1" type="ORF">ELX58_04180</name>
</gene>
<reference evidence="2" key="1">
    <citation type="submission" date="2018-12" db="EMBL/GenBank/DDBJ databases">
        <title>A new species of lactobacillus.</title>
        <authorList>
            <person name="Jian Y."/>
            <person name="Xin L."/>
            <person name="Hong Z.J."/>
            <person name="Ming L.Z."/>
            <person name="Hong X.Z."/>
        </authorList>
    </citation>
    <scope>NUCLEOTIDE SEQUENCE [LARGE SCALE GENOMIC DNA]</scope>
    <source>
        <strain evidence="2">HSLZ-75</strain>
    </source>
</reference>
<organism evidence="1 2">
    <name type="scientific">Acetilactobacillus jinshanensis</name>
    <dbReference type="NCBI Taxonomy" id="1720083"/>
    <lineage>
        <taxon>Bacteria</taxon>
        <taxon>Bacillati</taxon>
        <taxon>Bacillota</taxon>
        <taxon>Bacilli</taxon>
        <taxon>Lactobacillales</taxon>
        <taxon>Lactobacillaceae</taxon>
        <taxon>Acetilactobacillus</taxon>
    </lineage>
</organism>
<evidence type="ECO:0000313" key="2">
    <source>
        <dbReference type="Proteomes" id="UP000294321"/>
    </source>
</evidence>
<protein>
    <submittedName>
        <fullName evidence="1">Uncharacterized protein</fullName>
    </submittedName>
</protein>
<sequence>MIKLDNVGQQAVYFTSPYFSNIDLTGAYVKAVKWDKSGNEGVMIVDKNNTYFKIGLFPKLYHGQGDLERKTLHDVHGTARKITANLTRVGTPHFKLGFIYNLKQLS</sequence>
<dbReference type="RefSeq" id="WP_133441907.1">
    <property type="nucleotide sequence ID" value="NZ_CP034726.1"/>
</dbReference>
<dbReference type="Proteomes" id="UP000294321">
    <property type="component" value="Chromosome"/>
</dbReference>
<name>A0A4P6ZL20_9LACO</name>